<dbReference type="Proteomes" id="UP000095606">
    <property type="component" value="Unassembled WGS sequence"/>
</dbReference>
<evidence type="ECO:0000313" key="2">
    <source>
        <dbReference type="Proteomes" id="UP000095606"/>
    </source>
</evidence>
<evidence type="ECO:0000313" key="1">
    <source>
        <dbReference type="EMBL" id="CUP05009.1"/>
    </source>
</evidence>
<organism evidence="1 2">
    <name type="scientific">Bacteroides faecis</name>
    <dbReference type="NCBI Taxonomy" id="674529"/>
    <lineage>
        <taxon>Bacteria</taxon>
        <taxon>Pseudomonadati</taxon>
        <taxon>Bacteroidota</taxon>
        <taxon>Bacteroidia</taxon>
        <taxon>Bacteroidales</taxon>
        <taxon>Bacteroidaceae</taxon>
        <taxon>Bacteroides</taxon>
    </lineage>
</organism>
<accession>A0A174K733</accession>
<gene>
    <name evidence="1" type="ORF">ERS852461_01752</name>
</gene>
<dbReference type="RefSeq" id="WP_055269306.1">
    <property type="nucleotide sequence ID" value="NZ_SPHU01000032.1"/>
</dbReference>
<name>A0A174K733_9BACE</name>
<accession>A0A3E5GJ30</accession>
<proteinExistence type="predicted"/>
<dbReference type="EMBL" id="CZAE01000006">
    <property type="protein sequence ID" value="CUP05009.1"/>
    <property type="molecule type" value="Genomic_DNA"/>
</dbReference>
<sequence>MDNMNNLENATAHYCGQCKRKLPLDAFYFNKRRQCFDRYCKDCRKERSRIYYQKKEDTQYVNERTNYPVITRTEDPEKRTELILHAMQVVRASVLQKCKKQREEEAMRE</sequence>
<reference evidence="1 2" key="1">
    <citation type="submission" date="2015-09" db="EMBL/GenBank/DDBJ databases">
        <authorList>
            <consortium name="Pathogen Informatics"/>
        </authorList>
    </citation>
    <scope>NUCLEOTIDE SEQUENCE [LARGE SCALE GENOMIC DNA]</scope>
    <source>
        <strain evidence="1 2">2789STDY5834846</strain>
    </source>
</reference>
<protein>
    <submittedName>
        <fullName evidence="1">Uncharacterized protein</fullName>
    </submittedName>
</protein>
<dbReference type="AlphaFoldDB" id="A0A174K733"/>